<keyword evidence="2" id="KW-1003">Cell membrane</keyword>
<name>A0A840ASR3_9HYPH</name>
<evidence type="ECO:0000256" key="1">
    <source>
        <dbReference type="ARBA" id="ARBA00004651"/>
    </source>
</evidence>
<dbReference type="EMBL" id="JACIDS010000004">
    <property type="protein sequence ID" value="MBB3932574.1"/>
    <property type="molecule type" value="Genomic_DNA"/>
</dbReference>
<comment type="caution">
    <text evidence="7">The sequence shown here is derived from an EMBL/GenBank/DDBJ whole genome shotgun (WGS) entry which is preliminary data.</text>
</comment>
<keyword evidence="4 6" id="KW-1133">Transmembrane helix</keyword>
<keyword evidence="7" id="KW-0762">Sugar transport</keyword>
<gene>
    <name evidence="7" type="ORF">GGR25_003632</name>
</gene>
<feature type="transmembrane region" description="Helical" evidence="6">
    <location>
        <begin position="93"/>
        <end position="115"/>
    </location>
</feature>
<feature type="transmembrane region" description="Helical" evidence="6">
    <location>
        <begin position="65"/>
        <end position="86"/>
    </location>
</feature>
<dbReference type="PANTHER" id="PTHR43370:SF1">
    <property type="entry name" value="GUANOSINE ABC TRANSPORTER PERMEASE PROTEIN NUPQ"/>
    <property type="match status" value="1"/>
</dbReference>
<proteinExistence type="predicted"/>
<evidence type="ECO:0000313" key="8">
    <source>
        <dbReference type="Proteomes" id="UP000553963"/>
    </source>
</evidence>
<evidence type="ECO:0000256" key="3">
    <source>
        <dbReference type="ARBA" id="ARBA00022692"/>
    </source>
</evidence>
<reference evidence="7 8" key="1">
    <citation type="submission" date="2020-08" db="EMBL/GenBank/DDBJ databases">
        <title>Genomic Encyclopedia of Type Strains, Phase IV (KMG-IV): sequencing the most valuable type-strain genomes for metagenomic binning, comparative biology and taxonomic classification.</title>
        <authorList>
            <person name="Goeker M."/>
        </authorList>
    </citation>
    <scope>NUCLEOTIDE SEQUENCE [LARGE SCALE GENOMIC DNA]</scope>
    <source>
        <strain evidence="7 8">DSM 25966</strain>
    </source>
</reference>
<dbReference type="CDD" id="cd06580">
    <property type="entry name" value="TM_PBP1_transp_TpRbsC_like"/>
    <property type="match status" value="1"/>
</dbReference>
<dbReference type="Proteomes" id="UP000553963">
    <property type="component" value="Unassembled WGS sequence"/>
</dbReference>
<feature type="transmembrane region" description="Helical" evidence="6">
    <location>
        <begin position="38"/>
        <end position="59"/>
    </location>
</feature>
<sequence length="304" mass="30619">MSDIDFVGLLSFVPAILRVTTPILLAALGVLISDRAGVLNIGVEGMMLSGAFVGVVASAATGSAAAGLIGAIIVGGLLGAVLAGAVHILKADLILSGIALNIAAAAGTTLLLFLMTGDKGMSGSLASQVLPKVTIPVIADIPLLGTLLSGHHILTYVAFLAVPGVGIFLTRTPLGLRLRAVGESPESAAIAGINVVRVQVMALIVSGAFVGTGGAFLSMGYVSWFSQDMSAGRGFIALAAEVMGHGSASGTMFASLLLGAAEAIAVALQGRGLPSELMQTVPYIVPVIALVVYARRRQRLLARA</sequence>
<dbReference type="Pfam" id="PF02653">
    <property type="entry name" value="BPD_transp_2"/>
    <property type="match status" value="1"/>
</dbReference>
<feature type="transmembrane region" description="Helical" evidence="6">
    <location>
        <begin position="277"/>
        <end position="294"/>
    </location>
</feature>
<dbReference type="InterPro" id="IPR001851">
    <property type="entry name" value="ABC_transp_permease"/>
</dbReference>
<dbReference type="GO" id="GO:0005886">
    <property type="term" value="C:plasma membrane"/>
    <property type="evidence" value="ECO:0007669"/>
    <property type="project" value="UniProtKB-SubCell"/>
</dbReference>
<protein>
    <submittedName>
        <fullName evidence="7">Simple sugar transport system permease protein</fullName>
    </submittedName>
</protein>
<comment type="subcellular location">
    <subcellularLocation>
        <location evidence="1">Cell membrane</location>
        <topology evidence="1">Multi-pass membrane protein</topology>
    </subcellularLocation>
</comment>
<evidence type="ECO:0000256" key="5">
    <source>
        <dbReference type="ARBA" id="ARBA00023136"/>
    </source>
</evidence>
<keyword evidence="8" id="KW-1185">Reference proteome</keyword>
<evidence type="ECO:0000256" key="2">
    <source>
        <dbReference type="ARBA" id="ARBA00022475"/>
    </source>
</evidence>
<dbReference type="RefSeq" id="WP_183400188.1">
    <property type="nucleotide sequence ID" value="NZ_JACIDS010000004.1"/>
</dbReference>
<evidence type="ECO:0000256" key="4">
    <source>
        <dbReference type="ARBA" id="ARBA00022989"/>
    </source>
</evidence>
<evidence type="ECO:0000313" key="7">
    <source>
        <dbReference type="EMBL" id="MBB3932574.1"/>
    </source>
</evidence>
<accession>A0A840ASR3</accession>
<feature type="transmembrane region" description="Helical" evidence="6">
    <location>
        <begin position="200"/>
        <end position="224"/>
    </location>
</feature>
<organism evidence="7 8">
    <name type="scientific">Kaistia hirudinis</name>
    <dbReference type="NCBI Taxonomy" id="1293440"/>
    <lineage>
        <taxon>Bacteria</taxon>
        <taxon>Pseudomonadati</taxon>
        <taxon>Pseudomonadota</taxon>
        <taxon>Alphaproteobacteria</taxon>
        <taxon>Hyphomicrobiales</taxon>
        <taxon>Kaistiaceae</taxon>
        <taxon>Kaistia</taxon>
    </lineage>
</organism>
<feature type="transmembrane region" description="Helical" evidence="6">
    <location>
        <begin position="153"/>
        <end position="170"/>
    </location>
</feature>
<dbReference type="AlphaFoldDB" id="A0A840ASR3"/>
<feature type="transmembrane region" description="Helical" evidence="6">
    <location>
        <begin position="6"/>
        <end position="31"/>
    </location>
</feature>
<dbReference type="GO" id="GO:0022857">
    <property type="term" value="F:transmembrane transporter activity"/>
    <property type="evidence" value="ECO:0007669"/>
    <property type="project" value="InterPro"/>
</dbReference>
<keyword evidence="3 6" id="KW-0812">Transmembrane</keyword>
<keyword evidence="5 6" id="KW-0472">Membrane</keyword>
<dbReference type="PANTHER" id="PTHR43370">
    <property type="entry name" value="SUGAR ABC TRANSPORTER INTEGRAL MEMBRANE PROTEIN-RELATED"/>
    <property type="match status" value="1"/>
</dbReference>
<keyword evidence="7" id="KW-0813">Transport</keyword>
<evidence type="ECO:0000256" key="6">
    <source>
        <dbReference type="SAM" id="Phobius"/>
    </source>
</evidence>